<dbReference type="AlphaFoldDB" id="G0S1G7"/>
<dbReference type="GO" id="GO:0043161">
    <property type="term" value="P:proteasome-mediated ubiquitin-dependent protein catabolic process"/>
    <property type="evidence" value="ECO:0007669"/>
    <property type="project" value="TreeGrafter"/>
</dbReference>
<feature type="compositionally biased region" description="Low complexity" evidence="6">
    <location>
        <begin position="344"/>
        <end position="353"/>
    </location>
</feature>
<dbReference type="EMBL" id="GL988039">
    <property type="protein sequence ID" value="EGS22877.1"/>
    <property type="molecule type" value="Genomic_DNA"/>
</dbReference>
<evidence type="ECO:0000256" key="1">
    <source>
        <dbReference type="ARBA" id="ARBA00004123"/>
    </source>
</evidence>
<dbReference type="HOGENOM" id="CLU_002741_2_0_1"/>
<dbReference type="InterPro" id="IPR038739">
    <property type="entry name" value="ARMC8/Vid28"/>
</dbReference>
<dbReference type="RefSeq" id="XP_006691869.1">
    <property type="nucleotide sequence ID" value="XM_006691806.1"/>
</dbReference>
<dbReference type="eggNOG" id="KOG1293">
    <property type="taxonomic scope" value="Eukaryota"/>
</dbReference>
<keyword evidence="3" id="KW-0963">Cytoplasm</keyword>
<sequence>MARIQTPPVLSQIRVARSYSEQAVGLRSLKDEIIGHNQRKEKWVECGILDTLVEILQNNHPPASRLNGKQPYGQLSVQQGTLTDTEVVRLLSLQLLGSFAYGGPQFLQPFDAAGAVPAILANISPSDAPPQLVLAALRALNYTANSAQLAPPGAYDAVGLADAVFSSKALESLYAVLCQESTDVVVQEQKRLVAALISRLCKIPRHQNAIADSGILDALATMLASVVVARAPAPPGTDLAVILEALSAIVANSRYRSCALLSSPSILAVLPHIEIIMPTVTGSRTAWTALEMSGLGNLRDKNPGAMEFLLPPVPIPQSKFPSSHFAQFPPLGVSPSRDNLMIFSGSRSSGGDPPSEDSEVDDTESPLIPWLIHLARDTQGMERVMALSLLTSLYKAGFASPEREQALAVLVVPLLCQLMKEYDKEISSSTLQAPNVEPDIALGWSIQERAADVLARLVGDSEILQQAAADCGVIKMTVKILKDSYEPQPVQTAPRPWSPNPDKTMDTGDTSLSCRLGPNGLVPAYVHKLKLREAGLKLVAGMATLQEQLRKDLAEADAVPYVVESLCPSPGKPKSSKDSDEGATSGGTNPYGQNPESVLIAACHATRALSRSVDNLRRVLFDNNVAIPIYNLMKHSDVNVQNSACAAVINLLYKASPMLKPLLDAGIIKTLCEHAHSLNAGLRINSLWALKHIVNCDEKSLVDNNLRKRVLEELEPGWLVQLISDDISDEEALQQIRGRSSWRAKDADDDEDMDAPESTSYDETESAPGGTWTWPALSRVCMPLPPRLQQSLQRLSALRDAELNPVRRARNDSLDIQEQAISFIRNFLSIPEEESQPELVDFIFSEIGQDRLFGILADKLRRRVVGGLSRRSRSSSTTGASGSNSNNESAVTFYPQPRVVENIIWVLCHIAAARPQHRQLVLAQKELLRRLSEHFNSCDVGVRRALVQLFENLSWSDGDMENAACQQRAREIEQMGFLEKLKVLEQSDVDKDVRARAAGAVGQLKAPGAGSS</sequence>
<dbReference type="GO" id="GO:0005634">
    <property type="term" value="C:nucleus"/>
    <property type="evidence" value="ECO:0007669"/>
    <property type="project" value="UniProtKB-SubCell"/>
</dbReference>
<organism evidence="8">
    <name type="scientific">Chaetomium thermophilum (strain DSM 1495 / CBS 144.50 / IMI 039719)</name>
    <name type="common">Thermochaetoides thermophila</name>
    <dbReference type="NCBI Taxonomy" id="759272"/>
    <lineage>
        <taxon>Eukaryota</taxon>
        <taxon>Fungi</taxon>
        <taxon>Dikarya</taxon>
        <taxon>Ascomycota</taxon>
        <taxon>Pezizomycotina</taxon>
        <taxon>Sordariomycetes</taxon>
        <taxon>Sordariomycetidae</taxon>
        <taxon>Sordariales</taxon>
        <taxon>Chaetomiaceae</taxon>
        <taxon>Thermochaetoides</taxon>
    </lineage>
</organism>
<dbReference type="SUPFAM" id="SSF48371">
    <property type="entry name" value="ARM repeat"/>
    <property type="match status" value="2"/>
</dbReference>
<keyword evidence="4" id="KW-0677">Repeat</keyword>
<proteinExistence type="predicted"/>
<feature type="region of interest" description="Disordered" evidence="6">
    <location>
        <begin position="342"/>
        <end position="363"/>
    </location>
</feature>
<dbReference type="OMA" id="TIGHDQR"/>
<dbReference type="GeneID" id="18255392"/>
<evidence type="ECO:0000313" key="7">
    <source>
        <dbReference type="EMBL" id="EGS22877.1"/>
    </source>
</evidence>
<gene>
    <name evidence="7" type="ORF">CTHT_0013540</name>
</gene>
<evidence type="ECO:0000256" key="3">
    <source>
        <dbReference type="ARBA" id="ARBA00022490"/>
    </source>
</evidence>
<dbReference type="InterPro" id="IPR016024">
    <property type="entry name" value="ARM-type_fold"/>
</dbReference>
<dbReference type="OrthoDB" id="5559898at2759"/>
<evidence type="ECO:0000256" key="6">
    <source>
        <dbReference type="SAM" id="MobiDB-lite"/>
    </source>
</evidence>
<evidence type="ECO:0000256" key="2">
    <source>
        <dbReference type="ARBA" id="ARBA00004496"/>
    </source>
</evidence>
<dbReference type="KEGG" id="cthr:CTHT_0013540"/>
<dbReference type="GO" id="GO:0005737">
    <property type="term" value="C:cytoplasm"/>
    <property type="evidence" value="ECO:0007669"/>
    <property type="project" value="UniProtKB-SubCell"/>
</dbReference>
<feature type="compositionally biased region" description="Acidic residues" evidence="6">
    <location>
        <begin position="354"/>
        <end position="363"/>
    </location>
</feature>
<feature type="region of interest" description="Disordered" evidence="6">
    <location>
        <begin position="738"/>
        <end position="770"/>
    </location>
</feature>
<evidence type="ECO:0000313" key="8">
    <source>
        <dbReference type="Proteomes" id="UP000008066"/>
    </source>
</evidence>
<comment type="subcellular location">
    <subcellularLocation>
        <location evidence="2">Cytoplasm</location>
    </subcellularLocation>
    <subcellularLocation>
        <location evidence="1">Nucleus</location>
    </subcellularLocation>
</comment>
<evidence type="ECO:0000256" key="4">
    <source>
        <dbReference type="ARBA" id="ARBA00022737"/>
    </source>
</evidence>
<accession>G0S1G7</accession>
<feature type="region of interest" description="Disordered" evidence="6">
    <location>
        <begin position="567"/>
        <end position="593"/>
    </location>
</feature>
<dbReference type="InterPro" id="IPR000225">
    <property type="entry name" value="Armadillo"/>
</dbReference>
<dbReference type="Gene3D" id="1.25.10.10">
    <property type="entry name" value="Leucine-rich Repeat Variant"/>
    <property type="match status" value="4"/>
</dbReference>
<dbReference type="GO" id="GO:0034657">
    <property type="term" value="C:GID complex"/>
    <property type="evidence" value="ECO:0007669"/>
    <property type="project" value="TreeGrafter"/>
</dbReference>
<keyword evidence="5" id="KW-0539">Nucleus</keyword>
<evidence type="ECO:0000256" key="5">
    <source>
        <dbReference type="ARBA" id="ARBA00023242"/>
    </source>
</evidence>
<name>G0S1G7_CHATD</name>
<dbReference type="Proteomes" id="UP000008066">
    <property type="component" value="Unassembled WGS sequence"/>
</dbReference>
<dbReference type="InterPro" id="IPR011989">
    <property type="entry name" value="ARM-like"/>
</dbReference>
<dbReference type="PANTHER" id="PTHR15651:SF7">
    <property type="entry name" value="ARMADILLO REPEAT-CONTAINING PROTEIN 8"/>
    <property type="match status" value="1"/>
</dbReference>
<keyword evidence="8" id="KW-1185">Reference proteome</keyword>
<reference evidence="7 8" key="1">
    <citation type="journal article" date="2011" name="Cell">
        <title>Insight into structure and assembly of the nuclear pore complex by utilizing the genome of a eukaryotic thermophile.</title>
        <authorList>
            <person name="Amlacher S."/>
            <person name="Sarges P."/>
            <person name="Flemming D."/>
            <person name="van Noort V."/>
            <person name="Kunze R."/>
            <person name="Devos D.P."/>
            <person name="Arumugam M."/>
            <person name="Bork P."/>
            <person name="Hurt E."/>
        </authorList>
    </citation>
    <scope>NUCLEOTIDE SEQUENCE [LARGE SCALE GENOMIC DNA]</scope>
    <source>
        <strain evidence="8">DSM 1495 / CBS 144.50 / IMI 039719</strain>
    </source>
</reference>
<protein>
    <submittedName>
        <fullName evidence="7">Uncharacterized protein</fullName>
    </submittedName>
</protein>
<dbReference type="PANTHER" id="PTHR15651">
    <property type="entry name" value="ARMADILLO REPEAT-CONTAINING PROTEIN 8"/>
    <property type="match status" value="1"/>
</dbReference>
<dbReference type="SMART" id="SM00185">
    <property type="entry name" value="ARM"/>
    <property type="match status" value="6"/>
</dbReference>
<feature type="compositionally biased region" description="Acidic residues" evidence="6">
    <location>
        <begin position="747"/>
        <end position="765"/>
    </location>
</feature>